<proteinExistence type="predicted"/>
<reference evidence="1" key="2">
    <citation type="journal article" date="2015" name="Fish Shellfish Immunol.">
        <title>Early steps in the European eel (Anguilla anguilla)-Vibrio vulnificus interaction in the gills: Role of the RtxA13 toxin.</title>
        <authorList>
            <person name="Callol A."/>
            <person name="Pajuelo D."/>
            <person name="Ebbesson L."/>
            <person name="Teles M."/>
            <person name="MacKenzie S."/>
            <person name="Amaro C."/>
        </authorList>
    </citation>
    <scope>NUCLEOTIDE SEQUENCE</scope>
</reference>
<reference evidence="1" key="1">
    <citation type="submission" date="2014-11" db="EMBL/GenBank/DDBJ databases">
        <authorList>
            <person name="Amaro Gonzalez C."/>
        </authorList>
    </citation>
    <scope>NUCLEOTIDE SEQUENCE</scope>
</reference>
<sequence length="36" mass="4179">MYNDWLRVLPVSEYQRQLSEGCKKAVMYASVILSLS</sequence>
<name>A0A0E9Y0N1_ANGAN</name>
<organism evidence="1">
    <name type="scientific">Anguilla anguilla</name>
    <name type="common">European freshwater eel</name>
    <name type="synonym">Muraena anguilla</name>
    <dbReference type="NCBI Taxonomy" id="7936"/>
    <lineage>
        <taxon>Eukaryota</taxon>
        <taxon>Metazoa</taxon>
        <taxon>Chordata</taxon>
        <taxon>Craniata</taxon>
        <taxon>Vertebrata</taxon>
        <taxon>Euteleostomi</taxon>
        <taxon>Actinopterygii</taxon>
        <taxon>Neopterygii</taxon>
        <taxon>Teleostei</taxon>
        <taxon>Anguilliformes</taxon>
        <taxon>Anguillidae</taxon>
        <taxon>Anguilla</taxon>
    </lineage>
</organism>
<protein>
    <submittedName>
        <fullName evidence="1">Uncharacterized protein</fullName>
    </submittedName>
</protein>
<dbReference type="EMBL" id="GBXM01000030">
    <property type="protein sequence ID" value="JAI08548.1"/>
    <property type="molecule type" value="Transcribed_RNA"/>
</dbReference>
<evidence type="ECO:0000313" key="1">
    <source>
        <dbReference type="EMBL" id="JAI08548.1"/>
    </source>
</evidence>
<accession>A0A0E9Y0N1</accession>
<dbReference type="AlphaFoldDB" id="A0A0E9Y0N1"/>